<dbReference type="AlphaFoldDB" id="A0A817SKU8"/>
<accession>A0A817SKU8</accession>
<protein>
    <submittedName>
        <fullName evidence="1">Uncharacterized protein</fullName>
    </submittedName>
</protein>
<reference evidence="1" key="1">
    <citation type="submission" date="2021-02" db="EMBL/GenBank/DDBJ databases">
        <authorList>
            <person name="Nowell W R."/>
        </authorList>
    </citation>
    <scope>NUCLEOTIDE SEQUENCE</scope>
</reference>
<evidence type="ECO:0000313" key="1">
    <source>
        <dbReference type="EMBL" id="CAF3304748.1"/>
    </source>
</evidence>
<comment type="caution">
    <text evidence="1">The sequence shown here is derived from an EMBL/GenBank/DDBJ whole genome shotgun (WGS) entry which is preliminary data.</text>
</comment>
<evidence type="ECO:0000313" key="2">
    <source>
        <dbReference type="Proteomes" id="UP000663872"/>
    </source>
</evidence>
<gene>
    <name evidence="1" type="ORF">GRG538_LOCUS903</name>
</gene>
<organism evidence="1 2">
    <name type="scientific">Rotaria socialis</name>
    <dbReference type="NCBI Taxonomy" id="392032"/>
    <lineage>
        <taxon>Eukaryota</taxon>
        <taxon>Metazoa</taxon>
        <taxon>Spiralia</taxon>
        <taxon>Gnathifera</taxon>
        <taxon>Rotifera</taxon>
        <taxon>Eurotatoria</taxon>
        <taxon>Bdelloidea</taxon>
        <taxon>Philodinida</taxon>
        <taxon>Philodinidae</taxon>
        <taxon>Rotaria</taxon>
    </lineage>
</organism>
<sequence length="332" mass="38574">MELLDKLFDHDVLFSLTKLILEGIVTGPNVVAKLLSMLCHQCSYTYIVQWFVKTTISLSDTSRILLNALQQLKGRIPIELELFLYKDDYSIKAFTLPRKDKYLCAYTYFNKNIVHVQSHWSCTLSTALNNRLTCINTVALNGRSSQANLEFLSYLLTIVSCRQITSLTIYNSFDLYQLRLLLSKMIHLRTLELFYQFDYDLDDERNAQNVIKLFNNTSLCNILMSNGLKKLHFYTNWECPDTIGIVSLIVKQLPHLEIMELNCHNGSQVPEILHILINGLPKLNFIIFHGVLTGENEQESKMRDLPNHCKRAYRMEDLREHINAPILHVWLQ</sequence>
<dbReference type="EMBL" id="CAJNYT010000026">
    <property type="protein sequence ID" value="CAF3304748.1"/>
    <property type="molecule type" value="Genomic_DNA"/>
</dbReference>
<name>A0A817SKU8_9BILA</name>
<dbReference type="Proteomes" id="UP000663872">
    <property type="component" value="Unassembled WGS sequence"/>
</dbReference>
<proteinExistence type="predicted"/>